<dbReference type="GO" id="GO:0006596">
    <property type="term" value="P:polyamine biosynthetic process"/>
    <property type="evidence" value="ECO:0007669"/>
    <property type="project" value="InterPro"/>
</dbReference>
<name>M8D8M9_9BACL</name>
<dbReference type="Proteomes" id="UP000012081">
    <property type="component" value="Unassembled WGS sequence"/>
</dbReference>
<dbReference type="OrthoDB" id="9802241at2"/>
<evidence type="ECO:0000256" key="1">
    <source>
        <dbReference type="ARBA" id="ARBA00001933"/>
    </source>
</evidence>
<dbReference type="Pfam" id="PF02784">
    <property type="entry name" value="Orn_Arg_deC_N"/>
    <property type="match status" value="1"/>
</dbReference>
<evidence type="ECO:0000256" key="2">
    <source>
        <dbReference type="ARBA" id="ARBA00022898"/>
    </source>
</evidence>
<evidence type="ECO:0000313" key="6">
    <source>
        <dbReference type="Proteomes" id="UP000012081"/>
    </source>
</evidence>
<evidence type="ECO:0000256" key="3">
    <source>
        <dbReference type="PIRSR" id="PIRSR600183-50"/>
    </source>
</evidence>
<dbReference type="SUPFAM" id="SSF50621">
    <property type="entry name" value="Alanine racemase C-terminal domain-like"/>
    <property type="match status" value="1"/>
</dbReference>
<sequence>MNLPYPPGPLNQLNQLARIIEEKKRTQDQPICAYLYDLEGLSRHAEEVTRALPPSCRLFYAMKANSDPEILKTLSGRVHGFEVASLGEVMKARAASERIPVIFGGPGKTDEEIRGAIEQRVTLLHVESMHELKRVEHIAAAMNRTVSILLRINLSGPFPQATLAMAGTPTQFGIDESLVGEAIQLALSCPHISLEGFHLHSLSNQLDWRSHLALLAYYFDKVDGWSGQYDINISTINVGGGIGINYADIGSQFGWSEFADGLSRLISERNKEGTSILFECGRFLTAACGYYAAEVIDIKKNHGKHFVIVRGGTHHFRLPVSWQHNHPFAVVPLDIWNYPFERKEIKDSDVTIVGQLCTPKDAFARDVPIDRIRIGDVVLFLYAGAYGWAISHHDFLSHPHPEHMYLTNTSVLT</sequence>
<proteinExistence type="predicted"/>
<accession>M8D8M9</accession>
<feature type="modified residue" description="N6-(pyridoxal phosphate)lysine" evidence="3">
    <location>
        <position position="63"/>
    </location>
</feature>
<dbReference type="GO" id="GO:0008836">
    <property type="term" value="F:diaminopimelate decarboxylase activity"/>
    <property type="evidence" value="ECO:0007669"/>
    <property type="project" value="TreeGrafter"/>
</dbReference>
<dbReference type="InterPro" id="IPR022644">
    <property type="entry name" value="De-COase2_N"/>
</dbReference>
<protein>
    <submittedName>
        <fullName evidence="5">Pyridoxal-dependent decarboxylase</fullName>
    </submittedName>
</protein>
<dbReference type="InterPro" id="IPR029066">
    <property type="entry name" value="PLP-binding_barrel"/>
</dbReference>
<dbReference type="PRINTS" id="PR01182">
    <property type="entry name" value="ORNDCRBXLASE"/>
</dbReference>
<dbReference type="InterPro" id="IPR009006">
    <property type="entry name" value="Ala_racemase/Decarboxylase_C"/>
</dbReference>
<dbReference type="AlphaFoldDB" id="M8D8M9"/>
<keyword evidence="2 3" id="KW-0663">Pyridoxal phosphate</keyword>
<dbReference type="InterPro" id="IPR000183">
    <property type="entry name" value="Orn/DAP/Arg_de-COase"/>
</dbReference>
<evidence type="ECO:0000259" key="4">
    <source>
        <dbReference type="Pfam" id="PF02784"/>
    </source>
</evidence>
<dbReference type="PANTHER" id="PTHR43727">
    <property type="entry name" value="DIAMINOPIMELATE DECARBOXYLASE"/>
    <property type="match status" value="1"/>
</dbReference>
<comment type="caution">
    <text evidence="5">The sequence shown here is derived from an EMBL/GenBank/DDBJ whole genome shotgun (WGS) entry which is preliminary data.</text>
</comment>
<feature type="active site" description="Proton donor" evidence="3">
    <location>
        <position position="357"/>
    </location>
</feature>
<dbReference type="EMBL" id="APBN01000004">
    <property type="protein sequence ID" value="EMT52599.1"/>
    <property type="molecule type" value="Genomic_DNA"/>
</dbReference>
<dbReference type="PANTHER" id="PTHR43727:SF2">
    <property type="entry name" value="GROUP IV DECARBOXYLASE"/>
    <property type="match status" value="1"/>
</dbReference>
<keyword evidence="6" id="KW-1185">Reference proteome</keyword>
<gene>
    <name evidence="5" type="ORF">I532_13119</name>
</gene>
<feature type="domain" description="Orn/DAP/Arg decarboxylase 2 N-terminal" evidence="4">
    <location>
        <begin position="41"/>
        <end position="286"/>
    </location>
</feature>
<dbReference type="CDD" id="cd06843">
    <property type="entry name" value="PLPDE_III_PvsE_like"/>
    <property type="match status" value="1"/>
</dbReference>
<dbReference type="PRINTS" id="PR01179">
    <property type="entry name" value="ODADCRBXLASE"/>
</dbReference>
<evidence type="ECO:0000313" key="5">
    <source>
        <dbReference type="EMBL" id="EMT52599.1"/>
    </source>
</evidence>
<dbReference type="SUPFAM" id="SSF51419">
    <property type="entry name" value="PLP-binding barrel"/>
    <property type="match status" value="1"/>
</dbReference>
<dbReference type="RefSeq" id="WP_003388745.1">
    <property type="nucleotide sequence ID" value="NZ_APBN01000004.1"/>
</dbReference>
<reference evidence="5 6" key="1">
    <citation type="submission" date="2013-03" db="EMBL/GenBank/DDBJ databases">
        <title>Assembly of a new bacterial strain Brevibacillus borstelensis AK1.</title>
        <authorList>
            <person name="Rajan I."/>
            <person name="PoliReddy D."/>
            <person name="Sugumar T."/>
            <person name="Rathinam K."/>
            <person name="Alqarawi S."/>
            <person name="Khalil A.B."/>
            <person name="Sivakumar N."/>
        </authorList>
    </citation>
    <scope>NUCLEOTIDE SEQUENCE [LARGE SCALE GENOMIC DNA]</scope>
    <source>
        <strain evidence="5 6">AK1</strain>
    </source>
</reference>
<organism evidence="5 6">
    <name type="scientific">Brevibacillus borstelensis AK1</name>
    <dbReference type="NCBI Taxonomy" id="1300222"/>
    <lineage>
        <taxon>Bacteria</taxon>
        <taxon>Bacillati</taxon>
        <taxon>Bacillota</taxon>
        <taxon>Bacilli</taxon>
        <taxon>Bacillales</taxon>
        <taxon>Paenibacillaceae</taxon>
        <taxon>Brevibacillus</taxon>
    </lineage>
</organism>
<dbReference type="GO" id="GO:0009089">
    <property type="term" value="P:lysine biosynthetic process via diaminopimelate"/>
    <property type="evidence" value="ECO:0007669"/>
    <property type="project" value="TreeGrafter"/>
</dbReference>
<dbReference type="PATRIC" id="fig|1300222.3.peg.2744"/>
<dbReference type="InterPro" id="IPR002433">
    <property type="entry name" value="Orn_de-COase"/>
</dbReference>
<dbReference type="Gene3D" id="3.20.20.10">
    <property type="entry name" value="Alanine racemase"/>
    <property type="match status" value="1"/>
</dbReference>
<comment type="cofactor">
    <cofactor evidence="1 3">
        <name>pyridoxal 5'-phosphate</name>
        <dbReference type="ChEBI" id="CHEBI:597326"/>
    </cofactor>
</comment>
<dbReference type="STRING" id="1300222.I532_13119"/>
<dbReference type="Gene3D" id="2.40.37.10">
    <property type="entry name" value="Lyase, Ornithine Decarboxylase, Chain A, domain 1"/>
    <property type="match status" value="1"/>
</dbReference>